<evidence type="ECO:0000313" key="2">
    <source>
        <dbReference type="Proteomes" id="UP000494165"/>
    </source>
</evidence>
<dbReference type="Proteomes" id="UP000494165">
    <property type="component" value="Unassembled WGS sequence"/>
</dbReference>
<accession>A0A8S1C8H5</accession>
<sequence>MSKMAKRAAKQTRATSFYPGLTTTLGRWCWRRGVVCSSTRPTTFKRKRHLKIRLCLRERALWCGRETISSRDVASIGHSRLDTSEGRFCEWVSAKAAGAFGGQLDTARMLNLIQSDG</sequence>
<gene>
    <name evidence="1" type="ORF">CLODIP_2_CD05521</name>
</gene>
<dbReference type="AlphaFoldDB" id="A0A8S1C8H5"/>
<reference evidence="1 2" key="1">
    <citation type="submission" date="2020-04" db="EMBL/GenBank/DDBJ databases">
        <authorList>
            <person name="Alioto T."/>
            <person name="Alioto T."/>
            <person name="Gomez Garrido J."/>
        </authorList>
    </citation>
    <scope>NUCLEOTIDE SEQUENCE [LARGE SCALE GENOMIC DNA]</scope>
</reference>
<organism evidence="1 2">
    <name type="scientific">Cloeon dipterum</name>
    <dbReference type="NCBI Taxonomy" id="197152"/>
    <lineage>
        <taxon>Eukaryota</taxon>
        <taxon>Metazoa</taxon>
        <taxon>Ecdysozoa</taxon>
        <taxon>Arthropoda</taxon>
        <taxon>Hexapoda</taxon>
        <taxon>Insecta</taxon>
        <taxon>Pterygota</taxon>
        <taxon>Palaeoptera</taxon>
        <taxon>Ephemeroptera</taxon>
        <taxon>Pisciforma</taxon>
        <taxon>Baetidae</taxon>
        <taxon>Cloeon</taxon>
    </lineage>
</organism>
<proteinExistence type="predicted"/>
<comment type="caution">
    <text evidence="1">The sequence shown here is derived from an EMBL/GenBank/DDBJ whole genome shotgun (WGS) entry which is preliminary data.</text>
</comment>
<dbReference type="EMBL" id="CADEPI010000021">
    <property type="protein sequence ID" value="CAB3365563.1"/>
    <property type="molecule type" value="Genomic_DNA"/>
</dbReference>
<evidence type="ECO:0000313" key="1">
    <source>
        <dbReference type="EMBL" id="CAB3365563.1"/>
    </source>
</evidence>
<name>A0A8S1C8H5_9INSE</name>
<keyword evidence="2" id="KW-1185">Reference proteome</keyword>
<protein>
    <submittedName>
        <fullName evidence="1">Uncharacterized protein</fullName>
    </submittedName>
</protein>